<comment type="caution">
    <text evidence="3">The sequence shown here is derived from an EMBL/GenBank/DDBJ whole genome shotgun (WGS) entry which is preliminary data.</text>
</comment>
<organism evidence="3 4">
    <name type="scientific">Bugula neritina</name>
    <name type="common">Brown bryozoan</name>
    <name type="synonym">Sertularia neritina</name>
    <dbReference type="NCBI Taxonomy" id="10212"/>
    <lineage>
        <taxon>Eukaryota</taxon>
        <taxon>Metazoa</taxon>
        <taxon>Spiralia</taxon>
        <taxon>Lophotrochozoa</taxon>
        <taxon>Bryozoa</taxon>
        <taxon>Gymnolaemata</taxon>
        <taxon>Cheilostomatida</taxon>
        <taxon>Flustrina</taxon>
        <taxon>Buguloidea</taxon>
        <taxon>Bugulidae</taxon>
        <taxon>Bugula</taxon>
    </lineage>
</organism>
<name>A0A7J7J864_BUGNE</name>
<keyword evidence="4" id="KW-1185">Reference proteome</keyword>
<dbReference type="GO" id="GO:0097169">
    <property type="term" value="C:AIM2 inflammasome complex"/>
    <property type="evidence" value="ECO:0007669"/>
    <property type="project" value="TreeGrafter"/>
</dbReference>
<sequence>MNLLSRHDHQTAVNLLDDWPMSIEEAKDLVGKTAKGTGDTFLHVVVKLNHYRAAVQYLTSLQEDDKNKAVLACNSHGKTPCNVTTSQPMKSLLSWVQSQEGFYLLTSPVRVLILYTTVEREGADVECRFLEEVLPEFRSQSNQKAKLIAHDMLKQIRETASEEDLSGLLVAVMGHGVKGAVWAKDELVRIQDILISMNQKVLEGKPKILLLQACQVTAPVDGKRKHNSVNIIKYHSFTIFSDLVLNTSYADLVRDAPIPGAKNKQEMPGAISAFTQCNLNTILTHHYRTSHIVSSPPLSDSVIDKMLPAGATQRHRNWKRNHIKQLTDAVTKFVETEKKGLNEMEEERCSSSTSSTHFDILHDDFIVLMSTINGGLAVRGKLFEMFADVLKRSGCNEDIYNIFLKTRQRLRAEVPDQISELRSTLDRKLCLRNIFKPSNSNNLVANNIIFGCFKPQNRLVRQAPNRQTI</sequence>
<dbReference type="InterPro" id="IPR001309">
    <property type="entry name" value="Pept_C14_p20"/>
</dbReference>
<dbReference type="InterPro" id="IPR029030">
    <property type="entry name" value="Caspase-like_dom_sf"/>
</dbReference>
<dbReference type="GO" id="GO:0072559">
    <property type="term" value="C:NLRP3 inflammasome complex"/>
    <property type="evidence" value="ECO:0007669"/>
    <property type="project" value="TreeGrafter"/>
</dbReference>
<evidence type="ECO:0000256" key="1">
    <source>
        <dbReference type="ARBA" id="ARBA00010134"/>
    </source>
</evidence>
<dbReference type="InterPro" id="IPR002398">
    <property type="entry name" value="Pept_C14"/>
</dbReference>
<dbReference type="GO" id="GO:0072557">
    <property type="term" value="C:IPAF inflammasome complex"/>
    <property type="evidence" value="ECO:0007669"/>
    <property type="project" value="TreeGrafter"/>
</dbReference>
<dbReference type="PANTHER" id="PTHR47901">
    <property type="entry name" value="CASPASE RECRUITMENT DOMAIN-CONTAINING PROTEIN 18"/>
    <property type="match status" value="1"/>
</dbReference>
<dbReference type="GO" id="GO:0004197">
    <property type="term" value="F:cysteine-type endopeptidase activity"/>
    <property type="evidence" value="ECO:0007669"/>
    <property type="project" value="InterPro"/>
</dbReference>
<gene>
    <name evidence="3" type="ORF">EB796_019553</name>
</gene>
<dbReference type="SUPFAM" id="SSF52129">
    <property type="entry name" value="Caspase-like"/>
    <property type="match status" value="1"/>
</dbReference>
<dbReference type="Gene3D" id="3.40.50.1460">
    <property type="match status" value="1"/>
</dbReference>
<reference evidence="3" key="1">
    <citation type="submission" date="2020-06" db="EMBL/GenBank/DDBJ databases">
        <title>Draft genome of Bugula neritina, a colonial animal packing powerful symbionts and potential medicines.</title>
        <authorList>
            <person name="Rayko M."/>
        </authorList>
    </citation>
    <scope>NUCLEOTIDE SEQUENCE [LARGE SCALE GENOMIC DNA]</scope>
    <source>
        <strain evidence="3">Kwan_BN1</strain>
    </source>
</reference>
<evidence type="ECO:0000313" key="4">
    <source>
        <dbReference type="Proteomes" id="UP000593567"/>
    </source>
</evidence>
<comment type="similarity">
    <text evidence="1">Belongs to the peptidase C14A family.</text>
</comment>
<protein>
    <submittedName>
        <fullName evidence="3">CASP14</fullName>
    </submittedName>
</protein>
<dbReference type="InterPro" id="IPR015917">
    <property type="entry name" value="Pept_C14A"/>
</dbReference>
<dbReference type="SMART" id="SM00115">
    <property type="entry name" value="CASc"/>
    <property type="match status" value="1"/>
</dbReference>
<dbReference type="Proteomes" id="UP000593567">
    <property type="component" value="Unassembled WGS sequence"/>
</dbReference>
<dbReference type="InterPro" id="IPR011600">
    <property type="entry name" value="Pept_C14_caspase"/>
</dbReference>
<proteinExistence type="inferred from homology"/>
<dbReference type="Pfam" id="PF00656">
    <property type="entry name" value="Peptidase_C14"/>
    <property type="match status" value="1"/>
</dbReference>
<dbReference type="OrthoDB" id="6141361at2759"/>
<dbReference type="AlphaFoldDB" id="A0A7J7J864"/>
<feature type="domain" description="Caspase family p20" evidence="2">
    <location>
        <begin position="90"/>
        <end position="218"/>
    </location>
</feature>
<dbReference type="PANTHER" id="PTHR47901:SF3">
    <property type="entry name" value="CASPASE-1"/>
    <property type="match status" value="1"/>
</dbReference>
<dbReference type="EMBL" id="VXIV02002896">
    <property type="protein sequence ID" value="KAF6022137.1"/>
    <property type="molecule type" value="Genomic_DNA"/>
</dbReference>
<evidence type="ECO:0000313" key="3">
    <source>
        <dbReference type="EMBL" id="KAF6022137.1"/>
    </source>
</evidence>
<evidence type="ECO:0000259" key="2">
    <source>
        <dbReference type="PROSITE" id="PS50208"/>
    </source>
</evidence>
<dbReference type="GO" id="GO:0006508">
    <property type="term" value="P:proteolysis"/>
    <property type="evidence" value="ECO:0007669"/>
    <property type="project" value="InterPro"/>
</dbReference>
<accession>A0A7J7J864</accession>
<dbReference type="PROSITE" id="PS50208">
    <property type="entry name" value="CASPASE_P20"/>
    <property type="match status" value="1"/>
</dbReference>